<dbReference type="Gene3D" id="3.40.640.10">
    <property type="entry name" value="Type I PLP-dependent aspartate aminotransferase-like (Major domain)"/>
    <property type="match status" value="1"/>
</dbReference>
<dbReference type="eggNOG" id="COG0079">
    <property type="taxonomic scope" value="Bacteria"/>
</dbReference>
<feature type="modified residue" description="N6-(pyridoxal phosphate)lysine" evidence="6">
    <location>
        <position position="231"/>
    </location>
</feature>
<dbReference type="EC" id="2.6.1.57" evidence="6"/>
<evidence type="ECO:0000313" key="9">
    <source>
        <dbReference type="EMBL" id="GAB79396.1"/>
    </source>
</evidence>
<dbReference type="PROSITE" id="PS00599">
    <property type="entry name" value="AA_TRANSFER_CLASS_2"/>
    <property type="match status" value="1"/>
</dbReference>
<dbReference type="HAMAP" id="MF_01023">
    <property type="entry name" value="HisC_aminotrans_2"/>
    <property type="match status" value="1"/>
</dbReference>
<evidence type="ECO:0000256" key="1">
    <source>
        <dbReference type="ARBA" id="ARBA00001933"/>
    </source>
</evidence>
<evidence type="ECO:0000256" key="3">
    <source>
        <dbReference type="ARBA" id="ARBA00022576"/>
    </source>
</evidence>
<dbReference type="AlphaFoldDB" id="K6UP01"/>
<comment type="catalytic activity">
    <reaction evidence="6">
        <text>an aromatic L-alpha-amino acid + 2-oxoglutarate = an aromatic oxo-acid + L-glutamate</text>
        <dbReference type="Rhea" id="RHEA:17533"/>
        <dbReference type="ChEBI" id="CHEBI:16810"/>
        <dbReference type="ChEBI" id="CHEBI:29985"/>
        <dbReference type="ChEBI" id="CHEBI:73309"/>
        <dbReference type="ChEBI" id="CHEBI:84824"/>
        <dbReference type="EC" id="2.6.1.57"/>
    </reaction>
</comment>
<comment type="caution">
    <text evidence="9">The sequence shown here is derived from an EMBL/GenBank/DDBJ whole genome shotgun (WGS) entry which is preliminary data.</text>
</comment>
<dbReference type="InterPro" id="IPR024892">
    <property type="entry name" value="ArAT"/>
</dbReference>
<comment type="function">
    <text evidence="6">Aminotransferase that catalyzes the conversion of aromatic amino acids and 2-oxoglutarate into corresponding aromatic oxo acids and L-glutamate.</text>
</comment>
<proteinExistence type="inferred from homology"/>
<keyword evidence="5 6" id="KW-0663">Pyridoxal phosphate</keyword>
<feature type="region of interest" description="Disordered" evidence="7">
    <location>
        <begin position="27"/>
        <end position="53"/>
    </location>
</feature>
<comment type="cofactor">
    <cofactor evidence="1 6">
        <name>pyridoxal 5'-phosphate</name>
        <dbReference type="ChEBI" id="CHEBI:597326"/>
    </cofactor>
</comment>
<dbReference type="GO" id="GO:0008793">
    <property type="term" value="F:aromatic-amino-acid transaminase activity"/>
    <property type="evidence" value="ECO:0007669"/>
    <property type="project" value="UniProtKB-UniRule"/>
</dbReference>
<feature type="domain" description="Aminotransferase class I/classII large" evidence="8">
    <location>
        <begin position="41"/>
        <end position="359"/>
    </location>
</feature>
<dbReference type="PANTHER" id="PTHR43643:SF3">
    <property type="entry name" value="HISTIDINOL-PHOSPHATE AMINOTRANSFERASE"/>
    <property type="match status" value="1"/>
</dbReference>
<dbReference type="GO" id="GO:0030170">
    <property type="term" value="F:pyridoxal phosphate binding"/>
    <property type="evidence" value="ECO:0007669"/>
    <property type="project" value="UniProtKB-UniRule"/>
</dbReference>
<dbReference type="InterPro" id="IPR015424">
    <property type="entry name" value="PyrdxlP-dep_Trfase"/>
</dbReference>
<evidence type="ECO:0000256" key="5">
    <source>
        <dbReference type="ARBA" id="ARBA00022898"/>
    </source>
</evidence>
<dbReference type="Proteomes" id="UP000008495">
    <property type="component" value="Unassembled WGS sequence"/>
</dbReference>
<dbReference type="InterPro" id="IPR015422">
    <property type="entry name" value="PyrdxlP-dep_Trfase_small"/>
</dbReference>
<name>K6UP01_9MICO</name>
<keyword evidence="3 6" id="KW-0032">Aminotransferase</keyword>
<dbReference type="CDD" id="cd00609">
    <property type="entry name" value="AAT_like"/>
    <property type="match status" value="1"/>
</dbReference>
<dbReference type="OrthoDB" id="9809616at2"/>
<evidence type="ECO:0000313" key="10">
    <source>
        <dbReference type="Proteomes" id="UP000008495"/>
    </source>
</evidence>
<organism evidence="9 10">
    <name type="scientific">Austwickia chelonae NBRC 105200</name>
    <dbReference type="NCBI Taxonomy" id="1184607"/>
    <lineage>
        <taxon>Bacteria</taxon>
        <taxon>Bacillati</taxon>
        <taxon>Actinomycetota</taxon>
        <taxon>Actinomycetes</taxon>
        <taxon>Micrococcales</taxon>
        <taxon>Dermatophilaceae</taxon>
        <taxon>Austwickia</taxon>
    </lineage>
</organism>
<keyword evidence="10" id="KW-1185">Reference proteome</keyword>
<dbReference type="GO" id="GO:0000105">
    <property type="term" value="P:L-histidine biosynthetic process"/>
    <property type="evidence" value="ECO:0007669"/>
    <property type="project" value="InterPro"/>
</dbReference>
<dbReference type="STRING" id="100225.SAMN05421595_3061"/>
<dbReference type="InterPro" id="IPR015421">
    <property type="entry name" value="PyrdxlP-dep_Trfase_major"/>
</dbReference>
<gene>
    <name evidence="9" type="primary">hisC</name>
    <name evidence="6" type="synonym">pat</name>
    <name evidence="9" type="ORF">AUCHE_24_00510</name>
</gene>
<dbReference type="InterPro" id="IPR005861">
    <property type="entry name" value="HisP_aminotrans"/>
</dbReference>
<dbReference type="NCBIfam" id="NF002878">
    <property type="entry name" value="PRK03321.1"/>
    <property type="match status" value="1"/>
</dbReference>
<accession>K6UP01</accession>
<dbReference type="Gene3D" id="3.90.1150.10">
    <property type="entry name" value="Aspartate Aminotransferase, domain 1"/>
    <property type="match status" value="1"/>
</dbReference>
<evidence type="ECO:0000259" key="8">
    <source>
        <dbReference type="Pfam" id="PF00155"/>
    </source>
</evidence>
<sequence length="371" mass="39974">MSEADQSRTSENVPTRAALRSIPAYRPGQLPKARDGVTPHKMSSNENPYPPLPGVVERAAQVAGRMNRYPDMFCTKLTQRLADECQVPEDDVIIGTGSSGVLQQTVLALCEAGDDVVYAWRSFEAYPIMVGLAGARSVQVPLDDQGHHDLPAMAAAIGPRTRIVFVCTPNNPTGPVVTGPEMRDFLAKVPRDVLVVVDEAYVEFVRDDQAAQGLELYREYPNVMVLRTFSKAYGLAGLRVGYGIAHAPVSTAIRKTGVPFGVSAIAEEAALISLDEKPALDERVARIVDERSRVVAALAAQGWDLPRSEGNFVWLHTGERTDAVAAALGQSGLSVRAFSGEGLRCSIDSPEANDALLEALKPFTSRGGQHR</sequence>
<dbReference type="Pfam" id="PF00155">
    <property type="entry name" value="Aminotran_1_2"/>
    <property type="match status" value="1"/>
</dbReference>
<protein>
    <recommendedName>
        <fullName evidence="6">Aromatic amino acid aminotransferase</fullName>
        <shortName evidence="6">ArAT</shortName>
        <ecNumber evidence="6">2.6.1.57</ecNumber>
    </recommendedName>
</protein>
<reference evidence="9 10" key="1">
    <citation type="submission" date="2012-08" db="EMBL/GenBank/DDBJ databases">
        <title>Whole genome shotgun sequence of Austwickia chelonae NBRC 105200.</title>
        <authorList>
            <person name="Yoshida I."/>
            <person name="Hosoyama A."/>
            <person name="Tsuchikane K."/>
            <person name="Katsumata H."/>
            <person name="Ando Y."/>
            <person name="Ohji S."/>
            <person name="Hamada M."/>
            <person name="Tamura T."/>
            <person name="Yamazoe A."/>
            <person name="Yamazaki S."/>
            <person name="Fujita N."/>
        </authorList>
    </citation>
    <scope>NUCLEOTIDE SEQUENCE [LARGE SCALE GENOMIC DNA]</scope>
    <source>
        <strain evidence="9 10">NBRC 105200</strain>
    </source>
</reference>
<evidence type="ECO:0000256" key="2">
    <source>
        <dbReference type="ARBA" id="ARBA00011738"/>
    </source>
</evidence>
<dbReference type="InterPro" id="IPR001917">
    <property type="entry name" value="Aminotrans_II_pyridoxalP_BS"/>
</dbReference>
<dbReference type="EMBL" id="BAGZ01000024">
    <property type="protein sequence ID" value="GAB79396.1"/>
    <property type="molecule type" value="Genomic_DNA"/>
</dbReference>
<dbReference type="HAMAP" id="MF_01513">
    <property type="entry name" value="Phe_aminotrans_2"/>
    <property type="match status" value="1"/>
</dbReference>
<dbReference type="SUPFAM" id="SSF53383">
    <property type="entry name" value="PLP-dependent transferases"/>
    <property type="match status" value="1"/>
</dbReference>
<dbReference type="GO" id="GO:0004400">
    <property type="term" value="F:histidinol-phosphate transaminase activity"/>
    <property type="evidence" value="ECO:0007669"/>
    <property type="project" value="InterPro"/>
</dbReference>
<evidence type="ECO:0000256" key="4">
    <source>
        <dbReference type="ARBA" id="ARBA00022679"/>
    </source>
</evidence>
<keyword evidence="4 6" id="KW-0808">Transferase</keyword>
<evidence type="ECO:0000256" key="6">
    <source>
        <dbReference type="HAMAP-Rule" id="MF_01513"/>
    </source>
</evidence>
<comment type="similarity">
    <text evidence="6">Belongs to the class-II pyridoxal-phosphate-dependent aminotransferase family.</text>
</comment>
<dbReference type="NCBIfam" id="TIGR01141">
    <property type="entry name" value="hisC"/>
    <property type="match status" value="1"/>
</dbReference>
<dbReference type="PANTHER" id="PTHR43643">
    <property type="entry name" value="HISTIDINOL-PHOSPHATE AMINOTRANSFERASE 2"/>
    <property type="match status" value="1"/>
</dbReference>
<dbReference type="InterPro" id="IPR050106">
    <property type="entry name" value="HistidinolP_aminotransfase"/>
</dbReference>
<comment type="subunit">
    <text evidence="2 6">Homodimer.</text>
</comment>
<dbReference type="RefSeq" id="WP_006504154.1">
    <property type="nucleotide sequence ID" value="NZ_BAGZ01000024.1"/>
</dbReference>
<dbReference type="InterPro" id="IPR004839">
    <property type="entry name" value="Aminotransferase_I/II_large"/>
</dbReference>
<evidence type="ECO:0000256" key="7">
    <source>
        <dbReference type="SAM" id="MobiDB-lite"/>
    </source>
</evidence>